<dbReference type="PANTHER" id="PTHR31793">
    <property type="entry name" value="4-HYDROXYBENZOYL-COA THIOESTERASE FAMILY MEMBER"/>
    <property type="match status" value="1"/>
</dbReference>
<dbReference type="Pfam" id="PF13279">
    <property type="entry name" value="4HBT_2"/>
    <property type="match status" value="1"/>
</dbReference>
<keyword evidence="3" id="KW-1185">Reference proteome</keyword>
<reference evidence="2 3" key="1">
    <citation type="submission" date="2020-08" db="EMBL/GenBank/DDBJ databases">
        <title>Genomic Encyclopedia of Type Strains, Phase IV (KMG-IV): sequencing the most valuable type-strain genomes for metagenomic binning, comparative biology and taxonomic classification.</title>
        <authorList>
            <person name="Goeker M."/>
        </authorList>
    </citation>
    <scope>NUCLEOTIDE SEQUENCE [LARGE SCALE GENOMIC DNA]</scope>
    <source>
        <strain evidence="2 3">DSM 29854</strain>
    </source>
</reference>
<dbReference type="RefSeq" id="WP_182514331.1">
    <property type="nucleotide sequence ID" value="NZ_JACJIQ010000022.1"/>
</dbReference>
<comment type="caution">
    <text evidence="2">The sequence shown here is derived from an EMBL/GenBank/DDBJ whole genome shotgun (WGS) entry which is preliminary data.</text>
</comment>
<dbReference type="Proteomes" id="UP000563094">
    <property type="component" value="Unassembled WGS sequence"/>
</dbReference>
<organism evidence="2 3">
    <name type="scientific">Rufibacter quisquiliarum</name>
    <dbReference type="NCBI Taxonomy" id="1549639"/>
    <lineage>
        <taxon>Bacteria</taxon>
        <taxon>Pseudomonadati</taxon>
        <taxon>Bacteroidota</taxon>
        <taxon>Cytophagia</taxon>
        <taxon>Cytophagales</taxon>
        <taxon>Hymenobacteraceae</taxon>
        <taxon>Rufibacter</taxon>
    </lineage>
</organism>
<evidence type="ECO:0000256" key="1">
    <source>
        <dbReference type="ARBA" id="ARBA00022801"/>
    </source>
</evidence>
<dbReference type="EC" id="3.1.2.-" evidence="2"/>
<dbReference type="EMBL" id="JACJIQ010000022">
    <property type="protein sequence ID" value="MBA9079437.1"/>
    <property type="molecule type" value="Genomic_DNA"/>
</dbReference>
<dbReference type="InterPro" id="IPR029069">
    <property type="entry name" value="HotDog_dom_sf"/>
</dbReference>
<accession>A0A839GX59</accession>
<dbReference type="GO" id="GO:0047617">
    <property type="term" value="F:fatty acyl-CoA hydrolase activity"/>
    <property type="evidence" value="ECO:0007669"/>
    <property type="project" value="TreeGrafter"/>
</dbReference>
<dbReference type="InterPro" id="IPR050563">
    <property type="entry name" value="4-hydroxybenzoyl-CoA_TE"/>
</dbReference>
<protein>
    <submittedName>
        <fullName evidence="2">Acyl-CoA thioester hydrolase</fullName>
        <ecNumber evidence="2">3.1.2.-</ecNumber>
    </submittedName>
</protein>
<name>A0A839GX59_9BACT</name>
<dbReference type="AlphaFoldDB" id="A0A839GX59"/>
<dbReference type="SUPFAM" id="SSF54637">
    <property type="entry name" value="Thioesterase/thiol ester dehydrase-isomerase"/>
    <property type="match status" value="1"/>
</dbReference>
<evidence type="ECO:0000313" key="2">
    <source>
        <dbReference type="EMBL" id="MBA9079437.1"/>
    </source>
</evidence>
<keyword evidence="1 2" id="KW-0378">Hydrolase</keyword>
<sequence length="134" mass="15528">MKPQEHAGKFSIEIRVTPQDIDALGHVNNVVYLRWVQEVSAAHWAQVAPPRVQEKFLWVVLRHEIDFHKPAFLQDTVTGYTWVGEHQGAKFERFVSLYRTATGELLAAAKTVWCLLDAQTLRPRRIEQELLRLL</sequence>
<dbReference type="CDD" id="cd00586">
    <property type="entry name" value="4HBT"/>
    <property type="match status" value="1"/>
</dbReference>
<dbReference type="Gene3D" id="3.10.129.10">
    <property type="entry name" value="Hotdog Thioesterase"/>
    <property type="match status" value="1"/>
</dbReference>
<gene>
    <name evidence="2" type="ORF">FHS90_004173</name>
</gene>
<dbReference type="PANTHER" id="PTHR31793:SF37">
    <property type="entry name" value="ACYL-COA THIOESTER HYDROLASE YBGC"/>
    <property type="match status" value="1"/>
</dbReference>
<evidence type="ECO:0000313" key="3">
    <source>
        <dbReference type="Proteomes" id="UP000563094"/>
    </source>
</evidence>
<proteinExistence type="predicted"/>